<protein>
    <submittedName>
        <fullName evidence="1">Uncharacterized protein</fullName>
    </submittedName>
</protein>
<dbReference type="VEuPathDB" id="FungiDB:BO78DRAFT_215225"/>
<accession>A0A319DXW0</accession>
<gene>
    <name evidence="1" type="ORF">BO78DRAFT_215225</name>
</gene>
<reference evidence="1 2" key="1">
    <citation type="submission" date="2018-02" db="EMBL/GenBank/DDBJ databases">
        <title>The genomes of Aspergillus section Nigri reveals drivers in fungal speciation.</title>
        <authorList>
            <consortium name="DOE Joint Genome Institute"/>
            <person name="Vesth T.C."/>
            <person name="Nybo J."/>
            <person name="Theobald S."/>
            <person name="Brandl J."/>
            <person name="Frisvad J.C."/>
            <person name="Nielsen K.F."/>
            <person name="Lyhne E.K."/>
            <person name="Kogle M.E."/>
            <person name="Kuo A."/>
            <person name="Riley R."/>
            <person name="Clum A."/>
            <person name="Nolan M."/>
            <person name="Lipzen A."/>
            <person name="Salamov A."/>
            <person name="Henrissat B."/>
            <person name="Wiebenga A."/>
            <person name="De vries R.P."/>
            <person name="Grigoriev I.V."/>
            <person name="Mortensen U.H."/>
            <person name="Andersen M.R."/>
            <person name="Baker S.E."/>
        </authorList>
    </citation>
    <scope>NUCLEOTIDE SEQUENCE [LARGE SCALE GENOMIC DNA]</scope>
    <source>
        <strain evidence="1 2">CBS 121057</strain>
    </source>
</reference>
<keyword evidence="2" id="KW-1185">Reference proteome</keyword>
<dbReference type="AlphaFoldDB" id="A0A319DXW0"/>
<dbReference type="Proteomes" id="UP000248423">
    <property type="component" value="Unassembled WGS sequence"/>
</dbReference>
<name>A0A319DXW0_ASPSB</name>
<dbReference type="EMBL" id="KZ826391">
    <property type="protein sequence ID" value="PYI02642.1"/>
    <property type="molecule type" value="Genomic_DNA"/>
</dbReference>
<sequence length="101" mass="11107">MICLLFFSHVRQLTDCAYLAWALVCIPCHASMDSNTYARSLRYLVLVLGSGACALLSGQPWTEFGACVEDLDILGHIYCSHLSYVGGIPRRLVIQDAPTTI</sequence>
<evidence type="ECO:0000313" key="1">
    <source>
        <dbReference type="EMBL" id="PYI02642.1"/>
    </source>
</evidence>
<proteinExistence type="predicted"/>
<organism evidence="1 2">
    <name type="scientific">Aspergillus sclerotiicarbonarius (strain CBS 121057 / IBT 28362)</name>
    <dbReference type="NCBI Taxonomy" id="1448318"/>
    <lineage>
        <taxon>Eukaryota</taxon>
        <taxon>Fungi</taxon>
        <taxon>Dikarya</taxon>
        <taxon>Ascomycota</taxon>
        <taxon>Pezizomycotina</taxon>
        <taxon>Eurotiomycetes</taxon>
        <taxon>Eurotiomycetidae</taxon>
        <taxon>Eurotiales</taxon>
        <taxon>Aspergillaceae</taxon>
        <taxon>Aspergillus</taxon>
        <taxon>Aspergillus subgen. Circumdati</taxon>
    </lineage>
</organism>
<evidence type="ECO:0000313" key="2">
    <source>
        <dbReference type="Proteomes" id="UP000248423"/>
    </source>
</evidence>